<dbReference type="PANTHER" id="PTHR43775">
    <property type="entry name" value="FATTY ACID SYNTHASE"/>
    <property type="match status" value="1"/>
</dbReference>
<proteinExistence type="predicted"/>
<evidence type="ECO:0000256" key="1">
    <source>
        <dbReference type="ARBA" id="ARBA00001933"/>
    </source>
</evidence>
<dbReference type="SMART" id="SM00823">
    <property type="entry name" value="PKS_PP"/>
    <property type="match status" value="2"/>
</dbReference>
<dbReference type="InterPro" id="IPR018201">
    <property type="entry name" value="Ketoacyl_synth_AS"/>
</dbReference>
<keyword evidence="3" id="KW-0596">Phosphopantetheine</keyword>
<dbReference type="SUPFAM" id="SSF53901">
    <property type="entry name" value="Thiolase-like"/>
    <property type="match status" value="1"/>
</dbReference>
<evidence type="ECO:0000256" key="5">
    <source>
        <dbReference type="ARBA" id="ARBA00022679"/>
    </source>
</evidence>
<dbReference type="Pfam" id="PF00698">
    <property type="entry name" value="Acyl_transf_1"/>
    <property type="match status" value="1"/>
</dbReference>
<dbReference type="InterPro" id="IPR009081">
    <property type="entry name" value="PP-bd_ACP"/>
</dbReference>
<dbReference type="Gene3D" id="3.40.640.10">
    <property type="entry name" value="Type I PLP-dependent aspartate aminotransferase-like (Major domain)"/>
    <property type="match status" value="1"/>
</dbReference>
<organism evidence="9 10">
    <name type="scientific">Lysobacter koreensis</name>
    <dbReference type="NCBI Taxonomy" id="266122"/>
    <lineage>
        <taxon>Bacteria</taxon>
        <taxon>Pseudomonadati</taxon>
        <taxon>Pseudomonadota</taxon>
        <taxon>Gammaproteobacteria</taxon>
        <taxon>Lysobacterales</taxon>
        <taxon>Lysobacteraceae</taxon>
        <taxon>Lysobacter</taxon>
    </lineage>
</organism>
<evidence type="ECO:0000313" key="10">
    <source>
        <dbReference type="Proteomes" id="UP001597090"/>
    </source>
</evidence>
<accession>A0ABW2YLB4</accession>
<comment type="caution">
    <text evidence="9">The sequence shown here is derived from an EMBL/GenBank/DDBJ whole genome shotgun (WGS) entry which is preliminary data.</text>
</comment>
<dbReference type="NCBIfam" id="TIGR01733">
    <property type="entry name" value="AA-adenyl-dom"/>
    <property type="match status" value="1"/>
</dbReference>
<dbReference type="InterPro" id="IPR014043">
    <property type="entry name" value="Acyl_transferase_dom"/>
</dbReference>
<dbReference type="PROSITE" id="PS00455">
    <property type="entry name" value="AMP_BINDING"/>
    <property type="match status" value="1"/>
</dbReference>
<dbReference type="Gene3D" id="3.90.1150.10">
    <property type="entry name" value="Aspartate Aminotransferase, domain 1"/>
    <property type="match status" value="1"/>
</dbReference>
<dbReference type="PROSITE" id="PS00600">
    <property type="entry name" value="AA_TRANSFER_CLASS_3"/>
    <property type="match status" value="1"/>
</dbReference>
<dbReference type="Proteomes" id="UP001597090">
    <property type="component" value="Unassembled WGS sequence"/>
</dbReference>
<dbReference type="InterPro" id="IPR025110">
    <property type="entry name" value="AMP-bd_C"/>
</dbReference>
<dbReference type="SUPFAM" id="SSF52151">
    <property type="entry name" value="FabD/lysophospholipase-like"/>
    <property type="match status" value="1"/>
</dbReference>
<dbReference type="InterPro" id="IPR016035">
    <property type="entry name" value="Acyl_Trfase/lysoPLipase"/>
</dbReference>
<dbReference type="SUPFAM" id="SSF53383">
    <property type="entry name" value="PLP-dependent transferases"/>
    <property type="match status" value="1"/>
</dbReference>
<keyword evidence="10" id="KW-1185">Reference proteome</keyword>
<dbReference type="SUPFAM" id="SSF47336">
    <property type="entry name" value="ACP-like"/>
    <property type="match status" value="2"/>
</dbReference>
<dbReference type="InterPro" id="IPR014030">
    <property type="entry name" value="Ketoacyl_synth_N"/>
</dbReference>
<dbReference type="Pfam" id="PF00550">
    <property type="entry name" value="PP-binding"/>
    <property type="match status" value="2"/>
</dbReference>
<keyword evidence="5" id="KW-0808">Transferase</keyword>
<dbReference type="InterPro" id="IPR015422">
    <property type="entry name" value="PyrdxlP-dep_Trfase_small"/>
</dbReference>
<dbReference type="Pfam" id="PF00109">
    <property type="entry name" value="ketoacyl-synt"/>
    <property type="match status" value="1"/>
</dbReference>
<dbReference type="CDD" id="cd00833">
    <property type="entry name" value="PKS"/>
    <property type="match status" value="1"/>
</dbReference>
<feature type="domain" description="Carrier" evidence="7">
    <location>
        <begin position="734"/>
        <end position="818"/>
    </location>
</feature>
<dbReference type="InterPro" id="IPR015424">
    <property type="entry name" value="PyrdxlP-dep_Trfase"/>
</dbReference>
<reference evidence="10" key="1">
    <citation type="journal article" date="2019" name="Int. J. Syst. Evol. Microbiol.">
        <title>The Global Catalogue of Microorganisms (GCM) 10K type strain sequencing project: providing services to taxonomists for standard genome sequencing and annotation.</title>
        <authorList>
            <consortium name="The Broad Institute Genomics Platform"/>
            <consortium name="The Broad Institute Genome Sequencing Center for Infectious Disease"/>
            <person name="Wu L."/>
            <person name="Ma J."/>
        </authorList>
    </citation>
    <scope>NUCLEOTIDE SEQUENCE [LARGE SCALE GENOMIC DNA]</scope>
    <source>
        <strain evidence="10">CCUG 55491</strain>
    </source>
</reference>
<feature type="domain" description="Carrier" evidence="7">
    <location>
        <begin position="1760"/>
        <end position="1842"/>
    </location>
</feature>
<dbReference type="InterPro" id="IPR014031">
    <property type="entry name" value="Ketoacyl_synth_C"/>
</dbReference>
<dbReference type="CDD" id="cd12117">
    <property type="entry name" value="A_NRPS_Srf_like"/>
    <property type="match status" value="1"/>
</dbReference>
<evidence type="ECO:0000259" key="7">
    <source>
        <dbReference type="PROSITE" id="PS50075"/>
    </source>
</evidence>
<dbReference type="Gene3D" id="3.40.47.10">
    <property type="match status" value="1"/>
</dbReference>
<evidence type="ECO:0000256" key="2">
    <source>
        <dbReference type="ARBA" id="ARBA00005194"/>
    </source>
</evidence>
<dbReference type="InterPro" id="IPR049704">
    <property type="entry name" value="Aminotrans_3_PPA_site"/>
</dbReference>
<dbReference type="Gene3D" id="3.30.559.30">
    <property type="entry name" value="Nonribosomal peptide synthetase, condensation domain"/>
    <property type="match status" value="1"/>
</dbReference>
<comment type="pathway">
    <text evidence="2">Lipid metabolism; fatty acid biosynthesis.</text>
</comment>
<dbReference type="PROSITE" id="PS00012">
    <property type="entry name" value="PHOSPHOPANTETHEINE"/>
    <property type="match status" value="1"/>
</dbReference>
<dbReference type="InterPro" id="IPR000873">
    <property type="entry name" value="AMP-dep_synth/lig_dom"/>
</dbReference>
<dbReference type="SUPFAM" id="SSF56801">
    <property type="entry name" value="Acetyl-CoA synthetase-like"/>
    <property type="match status" value="1"/>
</dbReference>
<dbReference type="Pfam" id="PF02801">
    <property type="entry name" value="Ketoacyl-synt_C"/>
    <property type="match status" value="1"/>
</dbReference>
<dbReference type="Gene3D" id="3.30.300.30">
    <property type="match status" value="1"/>
</dbReference>
<dbReference type="InterPro" id="IPR010071">
    <property type="entry name" value="AA_adenyl_dom"/>
</dbReference>
<dbReference type="InterPro" id="IPR016036">
    <property type="entry name" value="Malonyl_transacylase_ACP-bd"/>
</dbReference>
<dbReference type="Pfam" id="PF00501">
    <property type="entry name" value="AMP-binding"/>
    <property type="match status" value="1"/>
</dbReference>
<gene>
    <name evidence="9" type="ORF">ACFQZQ_01130</name>
</gene>
<keyword evidence="6" id="KW-0663">Pyridoxal phosphate</keyword>
<evidence type="ECO:0000256" key="3">
    <source>
        <dbReference type="ARBA" id="ARBA00022450"/>
    </source>
</evidence>
<dbReference type="SMART" id="SM00827">
    <property type="entry name" value="PKS_AT"/>
    <property type="match status" value="1"/>
</dbReference>
<dbReference type="Gene3D" id="1.10.1200.10">
    <property type="entry name" value="ACP-like"/>
    <property type="match status" value="2"/>
</dbReference>
<dbReference type="Gene3D" id="3.40.50.980">
    <property type="match status" value="2"/>
</dbReference>
<dbReference type="InterPro" id="IPR020841">
    <property type="entry name" value="PKS_Beta-ketoAc_synthase_dom"/>
</dbReference>
<dbReference type="SMART" id="SM00825">
    <property type="entry name" value="PKS_KS"/>
    <property type="match status" value="1"/>
</dbReference>
<sequence>MNTRAEPTEAAIDELPLLDVLPVRAHAIAGAWQHRVFELDALPADAVCGWLKRHDHAADALLLAALALVESRLAGARRVLVTRIAEGAVAQGCVEVEGHGSCDQWLAATPTLVAQVAGNPSPAAWAALDAASLAAAAPEPVVSTWRLAIGETADAGDHAEEQARLEITFRAPLDADAIALLAGCVQRALAALVAGVAPAQIDVLDPAERHRLLVEWNSPAVSRPTGDSVVTRFAAIRDAHGASIAVTDASTTLTYTELDRRADTLARQLREAGVASGAIVGVAMERSVAAVVAVLGVLKAGAAYLPLDLAHPASRLAFMLEDAGAEVVVVDGRGPKPPLPAAIRLVDIGGGTEAPLSPTDHTDPEPDGAALAYVMYTSGSTGTPKGVEIPHRAILRLVCEVAYIDLGPDTRMLHAAPLGFDASTLEIWGALLNGGCVVVHGEALPSGAGLAATIAGQGVTTAWLTAALFNAVVDKNPRQLAGLRQLFTGGEALSVDHVRRMRATAPDTQLHNGYGPTECTTFTCTYAIPAEVPAGTSAIPIGRPIADTQLYVLNARAQPVPVGVLGELYVGGAGLARGYLKRPQLSGERFVANPFGEPGERLYRTGDQVRYRTDGVVEFVGRADTQVKIRGFRIELGEIESVLGAHPGVQSCAVVACANGRGDKRLVAYYVAGDALPTAQALRAHLGAALPEFMVPARYLRLEALPVTPNGKLDRRALPAPDDARPELANAYEAPGNATESRICAHYGALLDIAKVGRHDNFFELGGNSLLAMRLLELLRADRSANNAGAGEDYALAAISLFRNPTPATLAAALDGRAANAIDPARMAPGAIRSGDATEDDPIAIIAMAGRFPGAADVEAFWDNLCEGRDSITVFAPDELDPSIGAAERDDPAYVPARGVIDGVELFDAGFFGISAKEAELMDPQQRIFLELCWECMERGGQVPDASTGPVGVFAGMYNASYFQRHVVTRPDLIDKLGAFQVMLGNEKDYVATRVAHKLNLTGPAISVHTACSTSLVAICQAVASLRAGQCDMALAGGASVTCPPRSGYLYQEGAMLSPDGHTRSFDARAQGTVFSDGAAVVLLKRLSDARADGNPVYAVIRGGAINNDGGHKASFTAPSSDGQAAVIAMAHANARVDPRSISYVETHGTATPLGDPIEIEGLTRAFRRGTDDVGFCTIGSVKSNVGHTVIAAGAAGVIKTALALAQRRIPGTAHFEHANPVIDFASSPFVVNGGLIDWPDHGAPRRAGVSSFGVGGTNAHAVLEEAPAAPVSEPAHGPQLLVLSARTPAALGQAMSNLATHLESNAEANLADVAWTLATGRKAFAHRIAVVADDVAAAAAALRDADTVSAAARSRPARSSEVVFLFPGQGATYPGMGRGLHASEPAFRAAFDECAEALRGELGFDLRERVFGDDPDALLPTAVMQPATFAIEYALAKLWMSVGLTPAAMVGHSVGEFVAATLAGVFALRDALRLVARRGALMQAQPAGAMVSVRMPLDALLPRLPAQLSLAAENAPGACVVAGPLDAVARFQAALEADGVACRALRTSHAFHSAMMEPMVAPFLAEVAATARAAPRLPLVSTASGEWLDADTATSPAYWARHLREPVRFAAALGRALEEPARVLLEVGPRASLCGLARQHPLVQKQSIGAVATLADTPASEPADFRKAAGQLWCRGVAVDPAVFDRRGVRQRLRLPTYPFERQRYWLEAAVATPSTLAPAVPQPAAATITPQSVVASATTLEPVMSPSAPAAAANPAPSPSADRKPRLVAQLKDLFEDVAGFDLADADADANFIELGLDSLMLTQVALQLQRSFPVKITFRQLMGECASLDKLAAMLDAQLPAEAIAAAVAPTSVIAPAAAAPVPAAVAPAAMPTPMPIIGVGDDFARQLIAQQMQLMSQQLALLSGSTAAGTAAPAFAPAVAAAPTTPAPPTEPPPVAVATPDAPDAAAEEAALAHTQYDVKKAFGAIARIHNSNANAELSGRQRARLDAFMRRYIARTQRSKDYTQEHRSHLADPRVVNGFRPLLKEITYQVVVGRSQGSRVWDLDGNEYIDVLNGFGMNLFGWQPEFVLNAVKRQLDLGYEIGPQHPLAGEVARLVCELTGFARAGLCNTGSEAVMGTIRIARTVTGRNTLVIFTGSYHGIFDEVIVRGTKTLRSIPAAPGILRNTAEHVLVLDYGTPESLQIIRERAHEIAAVLVEPVQSRRPDFQPREFLQELRTITRDAGALLIFDEVVTGFRADPRGAQEVLGIDADLAAYGKVVGGGFPIGVIAGKREYMDALDGGYWQFGDDSIPTVGVTYFAGTFVRHPLALAAAKAVLEHLKAAGPALQQLLNARTAAMAGELNAFCEEVGAPIEVKHFASFWKTFFTEEHPLQDLLFAMMRSRGIHILDHFPCFFTTAHSEADFAAIVKAFKESVLELQAAEFIPRRRDAELVTLDANRPPVPGARLGRDADGQPAWFVPHPEISGKFIKVSA</sequence>
<dbReference type="InterPro" id="IPR001227">
    <property type="entry name" value="Ac_transferase_dom_sf"/>
</dbReference>
<dbReference type="Gene3D" id="2.30.38.10">
    <property type="entry name" value="Luciferase, Domain 3"/>
    <property type="match status" value="1"/>
</dbReference>
<dbReference type="InterPro" id="IPR016039">
    <property type="entry name" value="Thiolase-like"/>
</dbReference>
<evidence type="ECO:0000256" key="6">
    <source>
        <dbReference type="ARBA" id="ARBA00022898"/>
    </source>
</evidence>
<dbReference type="PROSITE" id="PS52004">
    <property type="entry name" value="KS3_2"/>
    <property type="match status" value="1"/>
</dbReference>
<dbReference type="InterPro" id="IPR005814">
    <property type="entry name" value="Aminotrans_3"/>
</dbReference>
<dbReference type="InterPro" id="IPR036736">
    <property type="entry name" value="ACP-like_sf"/>
</dbReference>
<dbReference type="Pfam" id="PF13193">
    <property type="entry name" value="AMP-binding_C"/>
    <property type="match status" value="1"/>
</dbReference>
<dbReference type="RefSeq" id="WP_386810850.1">
    <property type="nucleotide sequence ID" value="NZ_JBHTIH010000002.1"/>
</dbReference>
<protein>
    <submittedName>
        <fullName evidence="9">Amino acid adenylation domain-containing protein</fullName>
    </submittedName>
</protein>
<dbReference type="InterPro" id="IPR020806">
    <property type="entry name" value="PKS_PP-bd"/>
</dbReference>
<dbReference type="EMBL" id="JBHTIH010000002">
    <property type="protein sequence ID" value="MFD0737893.1"/>
    <property type="molecule type" value="Genomic_DNA"/>
</dbReference>
<dbReference type="PROSITE" id="PS50075">
    <property type="entry name" value="CARRIER"/>
    <property type="match status" value="2"/>
</dbReference>
<evidence type="ECO:0000256" key="4">
    <source>
        <dbReference type="ARBA" id="ARBA00022553"/>
    </source>
</evidence>
<dbReference type="InterPro" id="IPR020845">
    <property type="entry name" value="AMP-binding_CS"/>
</dbReference>
<dbReference type="Pfam" id="PF22621">
    <property type="entry name" value="CurL-like_PKS_C"/>
    <property type="match status" value="1"/>
</dbReference>
<name>A0ABW2YLB4_9GAMM</name>
<evidence type="ECO:0000259" key="8">
    <source>
        <dbReference type="PROSITE" id="PS52004"/>
    </source>
</evidence>
<evidence type="ECO:0000313" key="9">
    <source>
        <dbReference type="EMBL" id="MFD0737893.1"/>
    </source>
</evidence>
<feature type="domain" description="Ketosynthase family 3 (KS3)" evidence="8">
    <location>
        <begin position="840"/>
        <end position="1266"/>
    </location>
</feature>
<dbReference type="Gene3D" id="3.30.70.3290">
    <property type="match status" value="1"/>
</dbReference>
<comment type="cofactor">
    <cofactor evidence="1">
        <name>pyridoxal 5'-phosphate</name>
        <dbReference type="ChEBI" id="CHEBI:597326"/>
    </cofactor>
</comment>
<dbReference type="InterPro" id="IPR006162">
    <property type="entry name" value="Ppantetheine_attach_site"/>
</dbReference>
<dbReference type="InterPro" id="IPR015421">
    <property type="entry name" value="PyrdxlP-dep_Trfase_major"/>
</dbReference>
<dbReference type="Pfam" id="PF00202">
    <property type="entry name" value="Aminotran_3"/>
    <property type="match status" value="1"/>
</dbReference>
<dbReference type="InterPro" id="IPR050091">
    <property type="entry name" value="PKS_NRPS_Biosynth_Enz"/>
</dbReference>
<dbReference type="PANTHER" id="PTHR43775:SF51">
    <property type="entry name" value="INACTIVE PHENOLPHTHIOCEROL SYNTHESIS POLYKETIDE SYNTHASE TYPE I PKS1-RELATED"/>
    <property type="match status" value="1"/>
</dbReference>
<dbReference type="PROSITE" id="PS00606">
    <property type="entry name" value="KS3_1"/>
    <property type="match status" value="1"/>
</dbReference>
<keyword evidence="4" id="KW-0597">Phosphoprotein</keyword>
<dbReference type="InterPro" id="IPR045851">
    <property type="entry name" value="AMP-bd_C_sf"/>
</dbReference>
<dbReference type="SUPFAM" id="SSF55048">
    <property type="entry name" value="Probable ACP-binding domain of malonyl-CoA ACP transacylase"/>
    <property type="match status" value="1"/>
</dbReference>
<dbReference type="Gene3D" id="3.40.366.10">
    <property type="entry name" value="Malonyl-Coenzyme A Acyl Carrier Protein, domain 2"/>
    <property type="match status" value="1"/>
</dbReference>